<dbReference type="Proteomes" id="UP001160130">
    <property type="component" value="Unassembled WGS sequence"/>
</dbReference>
<evidence type="ECO:0000313" key="4">
    <source>
        <dbReference type="Proteomes" id="UP001160130"/>
    </source>
</evidence>
<feature type="chain" id="PRO_5047177294" description="PE-PGRS family protein" evidence="2">
    <location>
        <begin position="23"/>
        <end position="448"/>
    </location>
</feature>
<comment type="caution">
    <text evidence="3">The sequence shown here is derived from an EMBL/GenBank/DDBJ whole genome shotgun (WGS) entry which is preliminary data.</text>
</comment>
<feature type="region of interest" description="Disordered" evidence="1">
    <location>
        <begin position="408"/>
        <end position="448"/>
    </location>
</feature>
<feature type="signal peptide" evidence="2">
    <location>
        <begin position="1"/>
        <end position="22"/>
    </location>
</feature>
<name>A0ABT6L5R2_9MYCO</name>
<proteinExistence type="predicted"/>
<sequence length="448" mass="44532">MQVTKRSPLAAGVALIGASAIALTPIHAPAPAVHVPAISSAAVQLSAAIDPLDAWVKLFTNTGVNVTTLGEQILADPAPILTQMLHNGAGYAQTVATIVQGMGNGAVQWVKDLPLFIDMTKDALAEGRIDNALIAALVYVPGGLAMNLMMPLMSLSQISVGITENLYNVAKTIANPMTLFGTVLGSVQILSSTVGALGVGLQSFVDAVKAGDAVGAVNALVATPALVLNGLLNGNGNTPGIFTPDKPLSSGMPGPIAGVLVQVRRAIAQAIGAPAPSVARMAGQPAAGDTLLADGPAAVDALPSATVNTVTLNLSTDTVVKHAVTEAAVEKAPVVEAPVEKAPVVEAPAEKAPVVEAPADTVTEKTDSVVQISPKVTVGKVGTTKANTELKQAADTVGKQLNSTVKKVSDGLKNGFGKTSKKTADSGAGASSAGGAGGAGASSSGSSE</sequence>
<dbReference type="EMBL" id="JARXVE010000010">
    <property type="protein sequence ID" value="MDH6198281.1"/>
    <property type="molecule type" value="Genomic_DNA"/>
</dbReference>
<accession>A0ABT6L5R2</accession>
<reference evidence="3 4" key="1">
    <citation type="submission" date="2023-04" db="EMBL/GenBank/DDBJ databases">
        <title>Forest soil microbial communities from Buena Vista Peninsula, Colon Province, Panama.</title>
        <authorList>
            <person name="Bouskill N."/>
        </authorList>
    </citation>
    <scope>NUCLEOTIDE SEQUENCE [LARGE SCALE GENOMIC DNA]</scope>
    <source>
        <strain evidence="3 4">AC80</strain>
    </source>
</reference>
<keyword evidence="4" id="KW-1185">Reference proteome</keyword>
<gene>
    <name evidence="3" type="ORF">M2272_004940</name>
</gene>
<protein>
    <recommendedName>
        <fullName evidence="5">PE-PGRS family protein</fullName>
    </recommendedName>
</protein>
<evidence type="ECO:0000256" key="2">
    <source>
        <dbReference type="SAM" id="SignalP"/>
    </source>
</evidence>
<evidence type="ECO:0000256" key="1">
    <source>
        <dbReference type="SAM" id="MobiDB-lite"/>
    </source>
</evidence>
<organism evidence="3 4">
    <name type="scientific">Mycolicibacterium frederiksbergense</name>
    <dbReference type="NCBI Taxonomy" id="117567"/>
    <lineage>
        <taxon>Bacteria</taxon>
        <taxon>Bacillati</taxon>
        <taxon>Actinomycetota</taxon>
        <taxon>Actinomycetes</taxon>
        <taxon>Mycobacteriales</taxon>
        <taxon>Mycobacteriaceae</taxon>
        <taxon>Mycolicibacterium</taxon>
    </lineage>
</organism>
<evidence type="ECO:0000313" key="3">
    <source>
        <dbReference type="EMBL" id="MDH6198281.1"/>
    </source>
</evidence>
<keyword evidence="2" id="KW-0732">Signal</keyword>
<evidence type="ECO:0008006" key="5">
    <source>
        <dbReference type="Google" id="ProtNLM"/>
    </source>
</evidence>